<evidence type="ECO:0000256" key="3">
    <source>
        <dbReference type="SAM" id="SignalP"/>
    </source>
</evidence>
<keyword evidence="1 3" id="KW-0732">Signal</keyword>
<organism evidence="5 6">
    <name type="scientific">Neocallimastix californiae</name>
    <dbReference type="NCBI Taxonomy" id="1754190"/>
    <lineage>
        <taxon>Eukaryota</taxon>
        <taxon>Fungi</taxon>
        <taxon>Fungi incertae sedis</taxon>
        <taxon>Chytridiomycota</taxon>
        <taxon>Chytridiomycota incertae sedis</taxon>
        <taxon>Neocallimastigomycetes</taxon>
        <taxon>Neocallimastigales</taxon>
        <taxon>Neocallimastigaceae</taxon>
        <taxon>Neocallimastix</taxon>
    </lineage>
</organism>
<dbReference type="GO" id="GO:0008270">
    <property type="term" value="F:zinc ion binding"/>
    <property type="evidence" value="ECO:0007669"/>
    <property type="project" value="InterPro"/>
</dbReference>
<evidence type="ECO:0000256" key="1">
    <source>
        <dbReference type="ARBA" id="ARBA00022729"/>
    </source>
</evidence>
<dbReference type="OrthoDB" id="10509926at2759"/>
<keyword evidence="2" id="KW-0862">Zinc</keyword>
<feature type="domain" description="ZinT" evidence="4">
    <location>
        <begin position="150"/>
        <end position="314"/>
    </location>
</feature>
<dbReference type="InterPro" id="IPR012674">
    <property type="entry name" value="Calycin"/>
</dbReference>
<evidence type="ECO:0000313" key="6">
    <source>
        <dbReference type="Proteomes" id="UP000193920"/>
    </source>
</evidence>
<name>A0A1Y2DMP7_9FUNG</name>
<dbReference type="AlphaFoldDB" id="A0A1Y2DMP7"/>
<evidence type="ECO:0000313" key="5">
    <source>
        <dbReference type="EMBL" id="ORY60416.1"/>
    </source>
</evidence>
<reference evidence="5 6" key="1">
    <citation type="submission" date="2016-08" db="EMBL/GenBank/DDBJ databases">
        <title>A Parts List for Fungal Cellulosomes Revealed by Comparative Genomics.</title>
        <authorList>
            <consortium name="DOE Joint Genome Institute"/>
            <person name="Haitjema C.H."/>
            <person name="Gilmore S.P."/>
            <person name="Henske J.K."/>
            <person name="Solomon K.V."/>
            <person name="De Groot R."/>
            <person name="Kuo A."/>
            <person name="Mondo S.J."/>
            <person name="Salamov A.A."/>
            <person name="Labutti K."/>
            <person name="Zhao Z."/>
            <person name="Chiniquy J."/>
            <person name="Barry K."/>
            <person name="Brewer H.M."/>
            <person name="Purvine S.O."/>
            <person name="Wright A.T."/>
            <person name="Boxma B."/>
            <person name="Van Alen T."/>
            <person name="Hackstein J.H."/>
            <person name="Baker S.E."/>
            <person name="Grigoriev I.V."/>
            <person name="O'Malley M.A."/>
        </authorList>
    </citation>
    <scope>NUCLEOTIDE SEQUENCE [LARGE SCALE GENOMIC DNA]</scope>
    <source>
        <strain evidence="5 6">G1</strain>
    </source>
</reference>
<feature type="domain" description="ZinT" evidence="4">
    <location>
        <begin position="344"/>
        <end position="436"/>
    </location>
</feature>
<keyword evidence="6" id="KW-1185">Reference proteome</keyword>
<dbReference type="SUPFAM" id="SSF50814">
    <property type="entry name" value="Lipocalins"/>
    <property type="match status" value="2"/>
</dbReference>
<sequence>MNIHMFTGLLFVAGAALASTSACTDQLEKYNSCLSAVDPNILKSHSLFDINKTCEILNGDDCIDFIKDVYTPSVNCSIKDENEKDSALSIVNLKIAYLKYCVTDDEGVICPLSEHLLESFSTNDNAKNNTEKKEEEDDGTFIVGEYNYLKTHAQEREFDDWNGAWKSFYPMITSGKLDDVFASLGDKGDTYKQMYTEGFKTNIVNLTFDKKDNNTITFKYDNGKEVKAEYKYSGYDILEWEKDVYGVFYKFERVDKKSKAPKYLRVCDEYLKTVEKNNVIFAWISDKSFEDAYDTKHWLGFAREEVSIKEIADVFIEEMGEEANDEKKEEDDGTFIVGEYNYLKTHAQEREFDDWNGAWKSFYPMITSGKLDDVFASLGDKGDTYKQMYTEGFKTDIVNLTFDKNDNNTITFKYDNGKEVKAEYKYSGYDILEWEKMFMEFSINSKELIKNPKHQNIFAFVMNTLERLKRIMLYCMD</sequence>
<feature type="signal peptide" evidence="3">
    <location>
        <begin position="1"/>
        <end position="18"/>
    </location>
</feature>
<accession>A0A1Y2DMP7</accession>
<dbReference type="Proteomes" id="UP000193920">
    <property type="component" value="Unassembled WGS sequence"/>
</dbReference>
<protein>
    <submittedName>
        <fullName evidence="5">Calycin-like protein</fullName>
    </submittedName>
</protein>
<dbReference type="Gene3D" id="2.40.128.20">
    <property type="match status" value="2"/>
</dbReference>
<proteinExistence type="predicted"/>
<evidence type="ECO:0000259" key="4">
    <source>
        <dbReference type="Pfam" id="PF09223"/>
    </source>
</evidence>
<gene>
    <name evidence="5" type="ORF">LY90DRAFT_668625</name>
</gene>
<dbReference type="InterPro" id="IPR015304">
    <property type="entry name" value="ZinT_dom"/>
</dbReference>
<dbReference type="EMBL" id="MCOG01000061">
    <property type="protein sequence ID" value="ORY60416.1"/>
    <property type="molecule type" value="Genomic_DNA"/>
</dbReference>
<dbReference type="Pfam" id="PF09223">
    <property type="entry name" value="ZinT"/>
    <property type="match status" value="2"/>
</dbReference>
<evidence type="ECO:0000256" key="2">
    <source>
        <dbReference type="ARBA" id="ARBA00022833"/>
    </source>
</evidence>
<feature type="chain" id="PRO_5012372705" evidence="3">
    <location>
        <begin position="19"/>
        <end position="477"/>
    </location>
</feature>
<comment type="caution">
    <text evidence="5">The sequence shown here is derived from an EMBL/GenBank/DDBJ whole genome shotgun (WGS) entry which is preliminary data.</text>
</comment>